<proteinExistence type="predicted"/>
<evidence type="ECO:0000313" key="1">
    <source>
        <dbReference type="Proteomes" id="UP000095286"/>
    </source>
</evidence>
<sequence length="544" mass="59957">MFKFIFIFGLVSLIGAGNVPATDFTDFKAGFNWLINKAYSNSFNYITKQFLPMVGDECALQADCNRILNSHCKLGTCKCRDNFFPDFETMTFCKANPTFGDICHLNGMFLTCDGSFQCINSKCACPDGTFFLKDKCVMSCPKNYVTQKEGETTVCLKIVDLHEECTTNDQCSTAYSTCSNGFCTCISGTNSIEKKCVYKKQCPVGELLTNNSSPIHCSYDKGGCPKNGFCQKINEKEEVGYCCPNLELHCPVGIALPGVDCTSCPLSTHHCFEIEVGTKNQSLCCPNECSPTKPIKFEDKCYPLSSFSRPCQIDQQCGTIKEAVCVANDANETTCQCKPNYVLVGNECVRRSVLGENCDINTDCENASNTICANGVCKCPKGFIPEPQPPKWHIENPTKAFVVSHCIKHPSCPTVEGTFDVHNFSVCSDPNSTCLPSEFCYNYWKDLGKNINYSICCPAAKILDYEDLCKRFNMKIVYDNVIRASQKNDPIMCVLPTVSTQVFGGEGNQTLADVGGSNAIRGCPSDSQCIFNPYSIDEGICCKF</sequence>
<name>A0AC35TFX1_9BILA</name>
<dbReference type="Proteomes" id="UP000095286">
    <property type="component" value="Unplaced"/>
</dbReference>
<organism evidence="1 2">
    <name type="scientific">Rhabditophanes sp. KR3021</name>
    <dbReference type="NCBI Taxonomy" id="114890"/>
    <lineage>
        <taxon>Eukaryota</taxon>
        <taxon>Metazoa</taxon>
        <taxon>Ecdysozoa</taxon>
        <taxon>Nematoda</taxon>
        <taxon>Chromadorea</taxon>
        <taxon>Rhabditida</taxon>
        <taxon>Tylenchina</taxon>
        <taxon>Panagrolaimomorpha</taxon>
        <taxon>Strongyloidoidea</taxon>
        <taxon>Alloionematidae</taxon>
        <taxon>Rhabditophanes</taxon>
    </lineage>
</organism>
<evidence type="ECO:0000313" key="2">
    <source>
        <dbReference type="WBParaSite" id="RSKR_0000016800.1"/>
    </source>
</evidence>
<dbReference type="WBParaSite" id="RSKR_0000016800.1">
    <property type="protein sequence ID" value="RSKR_0000016800.1"/>
    <property type="gene ID" value="RSKR_0000016800"/>
</dbReference>
<accession>A0AC35TFX1</accession>
<protein>
    <submittedName>
        <fullName evidence="2">EB domain-containing protein</fullName>
    </submittedName>
</protein>
<reference evidence="2" key="1">
    <citation type="submission" date="2016-11" db="UniProtKB">
        <authorList>
            <consortium name="WormBaseParasite"/>
        </authorList>
    </citation>
    <scope>IDENTIFICATION</scope>
    <source>
        <strain evidence="2">KR3021</strain>
    </source>
</reference>